<keyword evidence="11" id="KW-0472">Membrane</keyword>
<evidence type="ECO:0000256" key="10">
    <source>
        <dbReference type="ARBA" id="ARBA00023121"/>
    </source>
</evidence>
<keyword evidence="10" id="KW-0446">Lipid-binding</keyword>
<proteinExistence type="inferred from homology"/>
<keyword evidence="16" id="KW-1185">Reference proteome</keyword>
<evidence type="ECO:0000313" key="15">
    <source>
        <dbReference type="EMBL" id="PSC73181.1"/>
    </source>
</evidence>
<dbReference type="AlphaFoldDB" id="A0A2P6VGI1"/>
<dbReference type="GO" id="GO:0016020">
    <property type="term" value="C:membrane"/>
    <property type="evidence" value="ECO:0007669"/>
    <property type="project" value="UniProtKB-SubCell"/>
</dbReference>
<dbReference type="GO" id="GO:0008289">
    <property type="term" value="F:lipid binding"/>
    <property type="evidence" value="ECO:0007669"/>
    <property type="project" value="UniProtKB-KW"/>
</dbReference>
<dbReference type="InterPro" id="IPR000008">
    <property type="entry name" value="C2_dom"/>
</dbReference>
<organism evidence="15 16">
    <name type="scientific">Micractinium conductrix</name>
    <dbReference type="NCBI Taxonomy" id="554055"/>
    <lineage>
        <taxon>Eukaryota</taxon>
        <taxon>Viridiplantae</taxon>
        <taxon>Chlorophyta</taxon>
        <taxon>core chlorophytes</taxon>
        <taxon>Trebouxiophyceae</taxon>
        <taxon>Chlorellales</taxon>
        <taxon>Chlorellaceae</taxon>
        <taxon>Chlorella clade</taxon>
        <taxon>Micractinium</taxon>
    </lineage>
</organism>
<feature type="domain" description="C2" evidence="13">
    <location>
        <begin position="217"/>
        <end position="338"/>
    </location>
</feature>
<dbReference type="PANTHER" id="PTHR10774">
    <property type="entry name" value="EXTENDED SYNAPTOTAGMIN-RELATED"/>
    <property type="match status" value="1"/>
</dbReference>
<dbReference type="GO" id="GO:0046872">
    <property type="term" value="F:metal ion binding"/>
    <property type="evidence" value="ECO:0007669"/>
    <property type="project" value="UniProtKB-KW"/>
</dbReference>
<reference evidence="15 16" key="1">
    <citation type="journal article" date="2018" name="Plant J.">
        <title>Genome sequences of Chlorella sorokiniana UTEX 1602 and Micractinium conductrix SAG 241.80: implications to maltose excretion by a green alga.</title>
        <authorList>
            <person name="Arriola M.B."/>
            <person name="Velmurugan N."/>
            <person name="Zhang Y."/>
            <person name="Plunkett M.H."/>
            <person name="Hondzo H."/>
            <person name="Barney B.M."/>
        </authorList>
    </citation>
    <scope>NUCLEOTIDE SEQUENCE [LARGE SCALE GENOMIC DNA]</scope>
    <source>
        <strain evidence="15 16">SAG 241.80</strain>
    </source>
</reference>
<evidence type="ECO:0000256" key="6">
    <source>
        <dbReference type="ARBA" id="ARBA00022737"/>
    </source>
</evidence>
<evidence type="ECO:0000256" key="11">
    <source>
        <dbReference type="ARBA" id="ARBA00023136"/>
    </source>
</evidence>
<protein>
    <submittedName>
        <fullName evidence="15">Synaptotagmin-2-like isoform X1</fullName>
    </submittedName>
</protein>
<dbReference type="PANTHER" id="PTHR10774:SF190">
    <property type="entry name" value="C2 CALCIUM_LIPID-BINDING ENDONUCLEASE_EXONUCLEASE_PHOSPHATASE-RELATED"/>
    <property type="match status" value="1"/>
</dbReference>
<evidence type="ECO:0000313" key="16">
    <source>
        <dbReference type="Proteomes" id="UP000239649"/>
    </source>
</evidence>
<evidence type="ECO:0000256" key="7">
    <source>
        <dbReference type="ARBA" id="ARBA00022837"/>
    </source>
</evidence>
<comment type="similarity">
    <text evidence="2">Belongs to the synaptotagmin family.</text>
</comment>
<keyword evidence="7" id="KW-0106">Calcium</keyword>
<evidence type="ECO:0000256" key="9">
    <source>
        <dbReference type="ARBA" id="ARBA00023055"/>
    </source>
</evidence>
<evidence type="ECO:0000259" key="13">
    <source>
        <dbReference type="PROSITE" id="PS50004"/>
    </source>
</evidence>
<dbReference type="PROSITE" id="PS51847">
    <property type="entry name" value="SMP"/>
    <property type="match status" value="1"/>
</dbReference>
<dbReference type="STRING" id="554055.A0A2P6VGI1"/>
<feature type="compositionally biased region" description="Low complexity" evidence="12">
    <location>
        <begin position="390"/>
        <end position="401"/>
    </location>
</feature>
<dbReference type="PROSITE" id="PS50004">
    <property type="entry name" value="C2"/>
    <property type="match status" value="2"/>
</dbReference>
<comment type="caution">
    <text evidence="15">The sequence shown here is derived from an EMBL/GenBank/DDBJ whole genome shotgun (WGS) entry which is preliminary data.</text>
</comment>
<evidence type="ECO:0000256" key="3">
    <source>
        <dbReference type="ARBA" id="ARBA00022448"/>
    </source>
</evidence>
<keyword evidence="8" id="KW-1133">Transmembrane helix</keyword>
<evidence type="ECO:0000256" key="12">
    <source>
        <dbReference type="SAM" id="MobiDB-lite"/>
    </source>
</evidence>
<evidence type="ECO:0000256" key="8">
    <source>
        <dbReference type="ARBA" id="ARBA00022989"/>
    </source>
</evidence>
<dbReference type="GO" id="GO:0006869">
    <property type="term" value="P:lipid transport"/>
    <property type="evidence" value="ECO:0007669"/>
    <property type="project" value="UniProtKB-KW"/>
</dbReference>
<dbReference type="Pfam" id="PF00168">
    <property type="entry name" value="C2"/>
    <property type="match status" value="2"/>
</dbReference>
<evidence type="ECO:0000259" key="14">
    <source>
        <dbReference type="PROSITE" id="PS51847"/>
    </source>
</evidence>
<evidence type="ECO:0000256" key="5">
    <source>
        <dbReference type="ARBA" id="ARBA00022723"/>
    </source>
</evidence>
<dbReference type="OrthoDB" id="67700at2759"/>
<keyword evidence="4" id="KW-0812">Transmembrane</keyword>
<dbReference type="SUPFAM" id="SSF49562">
    <property type="entry name" value="C2 domain (Calcium/lipid-binding domain, CaLB)"/>
    <property type="match status" value="2"/>
</dbReference>
<feature type="domain" description="C2" evidence="13">
    <location>
        <begin position="493"/>
        <end position="618"/>
    </location>
</feature>
<name>A0A2P6VGI1_9CHLO</name>
<keyword evidence="9" id="KW-0445">Lipid transport</keyword>
<dbReference type="InterPro" id="IPR039010">
    <property type="entry name" value="Synaptotagmin_SMP"/>
</dbReference>
<dbReference type="InterPro" id="IPR045050">
    <property type="entry name" value="Synaptotagmin_plant"/>
</dbReference>
<dbReference type="Proteomes" id="UP000239649">
    <property type="component" value="Unassembled WGS sequence"/>
</dbReference>
<evidence type="ECO:0000256" key="1">
    <source>
        <dbReference type="ARBA" id="ARBA00004167"/>
    </source>
</evidence>
<keyword evidence="3" id="KW-0813">Transport</keyword>
<gene>
    <name evidence="15" type="ORF">C2E20_3769</name>
</gene>
<dbReference type="SMART" id="SM00239">
    <property type="entry name" value="C2"/>
    <property type="match status" value="2"/>
</dbReference>
<sequence length="641" mass="68633">MVRQPEWLNAAVATLWPHISSTVSRQASAGGQLEKQLNSTAVWRPRFLTGAYVHLQGVHLGQAPPRITAVKAVRPQDGGGGGGGVQEELAFDCSFAWSSRMEVKLLVSLLPEQQAELQNRVFWLRHLWSLVSRAIVVKIGVRNAVLRGTLRLTLAPLLGDLPLVGAARLSLLGMPAFSYNTTLLGGNPFAVPGLEAWINSFVRSKALAPLLFPQSLLLPLPGAPAAPQRQPPEGLLEVRVVQATNVPRMDWLGGKADPFVRLWVREESKFRTSVKSSTLTPVWDEQFTLIVHSVQFQTLTLVLYDSGRAEVALSSLDLSPGARNDLQLRVVPPYRQQHSRRALRRASLAPLPAAALGDSMLGTLRGQASLQGDSWLGALPAPADAGRSGAAGATPGVAAVAGREDTARGSALLQRSHSGQGQGTGGTPAAAAARRSPMDQLRRLSAVPAALASAMGGGGAKECQLHVQCSFSAFTRAEVEAATSAGTPGIVNILRRLSRQSKVPALLRSGVLGMYLDRAEGLASRAGFTKNYKVRISVGPRISRVTERGKGALMHKTSPVFDESLELLIDGDTASAEGTLVSLEIWAVHFLRKDKFKGRASVPLREVQRRRRVRGSWPLQDAPPGASLSLELSWTAAVGMY</sequence>
<dbReference type="GO" id="GO:0005783">
    <property type="term" value="C:endoplasmic reticulum"/>
    <property type="evidence" value="ECO:0007669"/>
    <property type="project" value="TreeGrafter"/>
</dbReference>
<dbReference type="InterPro" id="IPR035892">
    <property type="entry name" value="C2_domain_sf"/>
</dbReference>
<comment type="subcellular location">
    <subcellularLocation>
        <location evidence="1">Membrane</location>
        <topology evidence="1">Single-pass membrane protein</topology>
    </subcellularLocation>
</comment>
<dbReference type="EMBL" id="LHPF02000008">
    <property type="protein sequence ID" value="PSC73181.1"/>
    <property type="molecule type" value="Genomic_DNA"/>
</dbReference>
<dbReference type="CDD" id="cd00030">
    <property type="entry name" value="C2"/>
    <property type="match status" value="2"/>
</dbReference>
<dbReference type="Pfam" id="PF17047">
    <property type="entry name" value="SMP_LBD"/>
    <property type="match status" value="1"/>
</dbReference>
<evidence type="ECO:0000256" key="4">
    <source>
        <dbReference type="ARBA" id="ARBA00022692"/>
    </source>
</evidence>
<feature type="region of interest" description="Disordered" evidence="12">
    <location>
        <begin position="384"/>
        <end position="438"/>
    </location>
</feature>
<evidence type="ECO:0000256" key="2">
    <source>
        <dbReference type="ARBA" id="ARBA00006996"/>
    </source>
</evidence>
<accession>A0A2P6VGI1</accession>
<dbReference type="Gene3D" id="2.60.40.150">
    <property type="entry name" value="C2 domain"/>
    <property type="match status" value="2"/>
</dbReference>
<keyword evidence="6" id="KW-0677">Repeat</keyword>
<feature type="domain" description="SMP-LTD" evidence="14">
    <location>
        <begin position="1"/>
        <end position="221"/>
    </location>
</feature>
<dbReference type="InterPro" id="IPR031468">
    <property type="entry name" value="SMP_LBD"/>
</dbReference>
<keyword evidence="5" id="KW-0479">Metal-binding</keyword>